<gene>
    <name evidence="2" type="ORF">HID58_057748</name>
</gene>
<sequence>REPQNKMIRRSNSLFNKCGLSQVDGSGKTSSFVLALAVLVFRVTVSYHTCSSLKISHPIPADKAMSMSPVNETPPKPPLYGPRRVGSSSSISSMAFTFGAPLTVPTGRART</sequence>
<dbReference type="EMBL" id="JAGKQM010000306">
    <property type="protein sequence ID" value="KAH0854730.1"/>
    <property type="molecule type" value="Genomic_DNA"/>
</dbReference>
<comment type="caution">
    <text evidence="2">The sequence shown here is derived from an EMBL/GenBank/DDBJ whole genome shotgun (WGS) entry which is preliminary data.</text>
</comment>
<evidence type="ECO:0000313" key="2">
    <source>
        <dbReference type="EMBL" id="KAH0854730.1"/>
    </source>
</evidence>
<organism evidence="2 3">
    <name type="scientific">Brassica napus</name>
    <name type="common">Rape</name>
    <dbReference type="NCBI Taxonomy" id="3708"/>
    <lineage>
        <taxon>Eukaryota</taxon>
        <taxon>Viridiplantae</taxon>
        <taxon>Streptophyta</taxon>
        <taxon>Embryophyta</taxon>
        <taxon>Tracheophyta</taxon>
        <taxon>Spermatophyta</taxon>
        <taxon>Magnoliopsida</taxon>
        <taxon>eudicotyledons</taxon>
        <taxon>Gunneridae</taxon>
        <taxon>Pentapetalae</taxon>
        <taxon>rosids</taxon>
        <taxon>malvids</taxon>
        <taxon>Brassicales</taxon>
        <taxon>Brassicaceae</taxon>
        <taxon>Brassiceae</taxon>
        <taxon>Brassica</taxon>
    </lineage>
</organism>
<evidence type="ECO:0000313" key="3">
    <source>
        <dbReference type="Proteomes" id="UP000824890"/>
    </source>
</evidence>
<keyword evidence="3" id="KW-1185">Reference proteome</keyword>
<name>A0ABQ7XI80_BRANA</name>
<feature type="non-terminal residue" evidence="2">
    <location>
        <position position="1"/>
    </location>
</feature>
<accession>A0ABQ7XI80</accession>
<dbReference type="Proteomes" id="UP000824890">
    <property type="component" value="Unassembled WGS sequence"/>
</dbReference>
<proteinExistence type="predicted"/>
<evidence type="ECO:0000256" key="1">
    <source>
        <dbReference type="SAM" id="MobiDB-lite"/>
    </source>
</evidence>
<protein>
    <submittedName>
        <fullName evidence="2">Uncharacterized protein</fullName>
    </submittedName>
</protein>
<feature type="region of interest" description="Disordered" evidence="1">
    <location>
        <begin position="62"/>
        <end position="88"/>
    </location>
</feature>
<reference evidence="2 3" key="1">
    <citation type="submission" date="2021-05" db="EMBL/GenBank/DDBJ databases">
        <title>Genome Assembly of Synthetic Allotetraploid Brassica napus Reveals Homoeologous Exchanges between Subgenomes.</title>
        <authorList>
            <person name="Davis J.T."/>
        </authorList>
    </citation>
    <scope>NUCLEOTIDE SEQUENCE [LARGE SCALE GENOMIC DNA]</scope>
    <source>
        <strain evidence="3">cv. Da-Ae</strain>
        <tissue evidence="2">Seedling</tissue>
    </source>
</reference>